<dbReference type="PANTHER" id="PTHR10073">
    <property type="entry name" value="DNA MISMATCH REPAIR PROTEIN MLH, PMS, MUTL"/>
    <property type="match status" value="1"/>
</dbReference>
<dbReference type="GO" id="GO:0061982">
    <property type="term" value="P:meiosis I cell cycle process"/>
    <property type="evidence" value="ECO:0007669"/>
    <property type="project" value="UniProtKB-ARBA"/>
</dbReference>
<evidence type="ECO:0000256" key="2">
    <source>
        <dbReference type="ARBA" id="ARBA00022763"/>
    </source>
</evidence>
<evidence type="ECO:0000256" key="3">
    <source>
        <dbReference type="SAM" id="MobiDB-lite"/>
    </source>
</evidence>
<accession>A0A1S8BIU0</accession>
<feature type="compositionally biased region" description="Low complexity" evidence="3">
    <location>
        <begin position="26"/>
        <end position="48"/>
    </location>
</feature>
<reference evidence="5 6" key="1">
    <citation type="submission" date="2017-01" db="EMBL/GenBank/DDBJ databases">
        <title>Draft genome sequence of Diplodia seriata F98.1, a fungal species involved in grapevine trunk diseases.</title>
        <authorList>
            <person name="Robert-Siegwald G."/>
            <person name="Vallet J."/>
            <person name="Abou-Mansour E."/>
            <person name="Xu J."/>
            <person name="Rey P."/>
            <person name="Bertsch C."/>
            <person name="Rego C."/>
            <person name="Larignon P."/>
            <person name="Fontaine F."/>
            <person name="Lebrun M.-H."/>
        </authorList>
    </citation>
    <scope>NUCLEOTIDE SEQUENCE [LARGE SCALE GENOMIC DNA]</scope>
    <source>
        <strain evidence="5 6">F98.1</strain>
    </source>
</reference>
<dbReference type="Pfam" id="PF13589">
    <property type="entry name" value="HATPase_c_3"/>
    <property type="match status" value="1"/>
</dbReference>
<organism evidence="5 6">
    <name type="scientific">Diplodia seriata</name>
    <dbReference type="NCBI Taxonomy" id="420778"/>
    <lineage>
        <taxon>Eukaryota</taxon>
        <taxon>Fungi</taxon>
        <taxon>Dikarya</taxon>
        <taxon>Ascomycota</taxon>
        <taxon>Pezizomycotina</taxon>
        <taxon>Dothideomycetes</taxon>
        <taxon>Dothideomycetes incertae sedis</taxon>
        <taxon>Botryosphaeriales</taxon>
        <taxon>Botryosphaeriaceae</taxon>
        <taxon>Diplodia</taxon>
    </lineage>
</organism>
<dbReference type="GO" id="GO:0006298">
    <property type="term" value="P:mismatch repair"/>
    <property type="evidence" value="ECO:0007669"/>
    <property type="project" value="InterPro"/>
</dbReference>
<dbReference type="InterPro" id="IPR038973">
    <property type="entry name" value="MutL/Mlh/Pms-like"/>
</dbReference>
<evidence type="ECO:0000313" key="6">
    <source>
        <dbReference type="Proteomes" id="UP000190776"/>
    </source>
</evidence>
<dbReference type="InterPro" id="IPR014721">
    <property type="entry name" value="Ribsml_uS5_D2-typ_fold_subgr"/>
</dbReference>
<feature type="compositionally biased region" description="Polar residues" evidence="3">
    <location>
        <begin position="1"/>
        <end position="15"/>
    </location>
</feature>
<dbReference type="OrthoDB" id="10263226at2759"/>
<feature type="region of interest" description="Disordered" evidence="3">
    <location>
        <begin position="672"/>
        <end position="734"/>
    </location>
</feature>
<dbReference type="GO" id="GO:0005524">
    <property type="term" value="F:ATP binding"/>
    <property type="evidence" value="ECO:0007669"/>
    <property type="project" value="InterPro"/>
</dbReference>
<dbReference type="GO" id="GO:0030983">
    <property type="term" value="F:mismatched DNA binding"/>
    <property type="evidence" value="ECO:0007669"/>
    <property type="project" value="InterPro"/>
</dbReference>
<feature type="region of interest" description="Disordered" evidence="3">
    <location>
        <begin position="1"/>
        <end position="55"/>
    </location>
</feature>
<dbReference type="SMART" id="SM01340">
    <property type="entry name" value="DNA_mis_repair"/>
    <property type="match status" value="1"/>
</dbReference>
<feature type="compositionally biased region" description="Low complexity" evidence="3">
    <location>
        <begin position="917"/>
        <end position="932"/>
    </location>
</feature>
<feature type="compositionally biased region" description="Basic and acidic residues" evidence="3">
    <location>
        <begin position="863"/>
        <end position="872"/>
    </location>
</feature>
<keyword evidence="2" id="KW-0227">DNA damage</keyword>
<comment type="similarity">
    <text evidence="1">Belongs to the DNA mismatch repair MutL/HexB family.</text>
</comment>
<protein>
    <submittedName>
        <fullName evidence="5">PMS1 protein-like protein 1</fullName>
    </submittedName>
</protein>
<dbReference type="AlphaFoldDB" id="A0A1S8BIU0"/>
<gene>
    <name evidence="5" type="ORF">BK809_0007490</name>
</gene>
<dbReference type="EMBL" id="MSZU01000076">
    <property type="protein sequence ID" value="OMP87404.1"/>
    <property type="molecule type" value="Genomic_DNA"/>
</dbReference>
<dbReference type="SUPFAM" id="SSF55874">
    <property type="entry name" value="ATPase domain of HSP90 chaperone/DNA topoisomerase II/histidine kinase"/>
    <property type="match status" value="1"/>
</dbReference>
<feature type="compositionally biased region" description="Basic and acidic residues" evidence="3">
    <location>
        <begin position="900"/>
        <end position="913"/>
    </location>
</feature>
<feature type="region of interest" description="Disordered" evidence="3">
    <location>
        <begin position="784"/>
        <end position="814"/>
    </location>
</feature>
<dbReference type="InterPro" id="IPR014762">
    <property type="entry name" value="DNA_mismatch_repair_CS"/>
</dbReference>
<dbReference type="Gene3D" id="3.30.230.10">
    <property type="match status" value="1"/>
</dbReference>
<dbReference type="GO" id="GO:0016887">
    <property type="term" value="F:ATP hydrolysis activity"/>
    <property type="evidence" value="ECO:0007669"/>
    <property type="project" value="InterPro"/>
</dbReference>
<feature type="compositionally biased region" description="Polar residues" evidence="3">
    <location>
        <begin position="608"/>
        <end position="622"/>
    </location>
</feature>
<sequence>MPVPTTINEMNDHSTPPSPVLTPALNTSTNTVSPPSPSALSSSTSPSIRPLPPQTARALRSSLTIVDPVAAVKELVDNALDAGATSIAVEVSDNGALDVVSVRDNGRSVPPVGDARQLLGRRHCTSKLREYGEVLRDVGRRTLGFRGEALASLAEVCEKVEVTVRCEGERMGEVLRLESQGGGGVVEAPRKIGAPVGTTVRAEGFFERWPVRRQAALRESEKGGSGGAMSRIRRLLQGYALARLGVRLSLKVMKGRMKKGKEEGWVYAPKLGSGLGGRQGTVADAVWKVVGKGAAAQCEYAARDFDGYEFEAFLPKADGEGKEISGLGQFLSIDARPVSTARGTLKLIAKAFRKKLKKANPTLEDVKEPFLRLNISCPPGSYDPNVEPSKSDLLFDDPKSILSAFDEFLDTCYSSTTPQVEKAKTPELEALTQPGISRPEATVPALSSETQIDNDDMTVDDDLFDELVNIPDSEISHRPASSNSVTIPPQDTIEKDKDGEPRPKRRRTWKFNMYDFDEDDFAVGEAETQDVPNTSIADDDTAEAVNDITVSNPWTMAKMNARTRAPHVSSSPQVARTREQDTEPQFQPPMSTPPGPDNSLGRAYLPTPQASSPSHGQSTNVARTGGFGGMSLTHSPATLSVKPSQPRISHPTSTHSSIQQVDDDGFAPVTPQSVGSGAFNSAKAAASGRSRRGAPRMKQPGRGGINKPYKPPINPERDSWFPNLPSQRPKRSSVFLRKSKVPATGGDDVRNEFVMSGAADGGGLSDGHDRDIRHWMAASTIRVRGTPSNNDAGVSDNSTSVQHSTQASEETLPTVQHRLPTNLDGAHTHNFNFKVVAPTPPRPPLISAAQSRLTLQNRPSAAPRRDEVEGHTQQKTADTATASQPPRRSLRRNTTAREASVVEKVPHTQEDIAKQPQQSRPQLGQSEQQQQQHANTGIGTGLVTLRRLSTRQQARRRTTSNMPLERVPEGAQMQNVSLLLSSSAAYLAARMTEVLQQSSNFRNDNALLWGASGGLRSGFAAVDDDEVTTSPAMVQSWADRLRILLMQFRPVGVEKNDDMELREDLSFVLMDSLERHRRGSMVEVA</sequence>
<dbReference type="Pfam" id="PF01119">
    <property type="entry name" value="DNA_mis_repair"/>
    <property type="match status" value="1"/>
</dbReference>
<evidence type="ECO:0000259" key="4">
    <source>
        <dbReference type="SMART" id="SM01340"/>
    </source>
</evidence>
<feature type="compositionally biased region" description="Polar residues" evidence="3">
    <location>
        <begin position="479"/>
        <end position="489"/>
    </location>
</feature>
<proteinExistence type="inferred from homology"/>
<feature type="region of interest" description="Disordered" evidence="3">
    <location>
        <begin position="473"/>
        <end position="506"/>
    </location>
</feature>
<feature type="region of interest" description="Disordered" evidence="3">
    <location>
        <begin position="854"/>
        <end position="962"/>
    </location>
</feature>
<feature type="compositionally biased region" description="Pro residues" evidence="3">
    <location>
        <begin position="586"/>
        <end position="596"/>
    </location>
</feature>
<comment type="caution">
    <text evidence="5">The sequence shown here is derived from an EMBL/GenBank/DDBJ whole genome shotgun (WGS) entry which is preliminary data.</text>
</comment>
<evidence type="ECO:0000313" key="5">
    <source>
        <dbReference type="EMBL" id="OMP87404.1"/>
    </source>
</evidence>
<dbReference type="InterPro" id="IPR020568">
    <property type="entry name" value="Ribosomal_Su5_D2-typ_SF"/>
</dbReference>
<dbReference type="InterPro" id="IPR036890">
    <property type="entry name" value="HATPase_C_sf"/>
</dbReference>
<feature type="region of interest" description="Disordered" evidence="3">
    <location>
        <begin position="562"/>
        <end position="660"/>
    </location>
</feature>
<evidence type="ECO:0000256" key="1">
    <source>
        <dbReference type="ARBA" id="ARBA00006082"/>
    </source>
</evidence>
<dbReference type="Gene3D" id="3.30.565.10">
    <property type="entry name" value="Histidine kinase-like ATPase, C-terminal domain"/>
    <property type="match status" value="1"/>
</dbReference>
<dbReference type="STRING" id="420778.A0A1S8BIU0"/>
<feature type="compositionally biased region" description="Polar residues" evidence="3">
    <location>
        <begin position="873"/>
        <end position="897"/>
    </location>
</feature>
<dbReference type="Proteomes" id="UP000190776">
    <property type="component" value="Unassembled WGS sequence"/>
</dbReference>
<dbReference type="GO" id="GO:0032389">
    <property type="term" value="C:MutLalpha complex"/>
    <property type="evidence" value="ECO:0007669"/>
    <property type="project" value="TreeGrafter"/>
</dbReference>
<feature type="domain" description="DNA mismatch repair protein S5" evidence="4">
    <location>
        <begin position="286"/>
        <end position="410"/>
    </location>
</feature>
<dbReference type="PROSITE" id="PS00058">
    <property type="entry name" value="DNA_MISMATCH_REPAIR_1"/>
    <property type="match status" value="1"/>
</dbReference>
<dbReference type="PANTHER" id="PTHR10073:SF41">
    <property type="entry name" value="MISMATCH REPAIR PROTEIN, PUTATIVE (AFU_ORTHOLOGUE AFUA_8G05820)-RELATED"/>
    <property type="match status" value="1"/>
</dbReference>
<feature type="compositionally biased region" description="Polar residues" evidence="3">
    <location>
        <begin position="786"/>
        <end position="814"/>
    </location>
</feature>
<feature type="compositionally biased region" description="Basic and acidic residues" evidence="3">
    <location>
        <begin position="492"/>
        <end position="502"/>
    </location>
</feature>
<dbReference type="GO" id="GO:0140664">
    <property type="term" value="F:ATP-dependent DNA damage sensor activity"/>
    <property type="evidence" value="ECO:0007669"/>
    <property type="project" value="InterPro"/>
</dbReference>
<dbReference type="InterPro" id="IPR013507">
    <property type="entry name" value="DNA_mismatch_S5_2-like"/>
</dbReference>
<name>A0A1S8BIU0_9PEZI</name>
<dbReference type="SUPFAM" id="SSF54211">
    <property type="entry name" value="Ribosomal protein S5 domain 2-like"/>
    <property type="match status" value="1"/>
</dbReference>
<feature type="compositionally biased region" description="Polar residues" evidence="3">
    <location>
        <begin position="632"/>
        <end position="660"/>
    </location>
</feature>